<evidence type="ECO:0008006" key="3">
    <source>
        <dbReference type="Google" id="ProtNLM"/>
    </source>
</evidence>
<proteinExistence type="predicted"/>
<keyword evidence="2" id="KW-1185">Reference proteome</keyword>
<gene>
    <name evidence="1" type="ORF">VSH64_25260</name>
</gene>
<reference evidence="1 2" key="1">
    <citation type="journal article" date="2015" name="Int. J. Syst. Evol. Microbiol.">
        <title>Amycolatopsis rhabdoformis sp. nov., an actinomycete isolated from a tropical forest soil.</title>
        <authorList>
            <person name="Souza W.R."/>
            <person name="Silva R.E."/>
            <person name="Goodfellow M."/>
            <person name="Busarakam K."/>
            <person name="Figueiro F.S."/>
            <person name="Ferreira D."/>
            <person name="Rodrigues-Filho E."/>
            <person name="Moraes L.A.B."/>
            <person name="Zucchi T.D."/>
        </authorList>
    </citation>
    <scope>NUCLEOTIDE SEQUENCE [LARGE SCALE GENOMIC DNA]</scope>
    <source>
        <strain evidence="1 2">NCIMB 14900</strain>
    </source>
</reference>
<evidence type="ECO:0000313" key="2">
    <source>
        <dbReference type="Proteomes" id="UP001330812"/>
    </source>
</evidence>
<accession>A0ABZ1HXD7</accession>
<dbReference type="RefSeq" id="WP_326565154.1">
    <property type="nucleotide sequence ID" value="NZ_CP142149.1"/>
</dbReference>
<dbReference type="Proteomes" id="UP001330812">
    <property type="component" value="Chromosome"/>
</dbReference>
<dbReference type="EMBL" id="CP142149">
    <property type="protein sequence ID" value="WSE26186.1"/>
    <property type="molecule type" value="Genomic_DNA"/>
</dbReference>
<evidence type="ECO:0000313" key="1">
    <source>
        <dbReference type="EMBL" id="WSE26186.1"/>
    </source>
</evidence>
<name>A0ABZ1HXD7_9PSEU</name>
<protein>
    <recommendedName>
        <fullName evidence="3">DUF1877 family protein</fullName>
    </recommendedName>
</protein>
<organism evidence="1 2">
    <name type="scientific">Amycolatopsis rhabdoformis</name>
    <dbReference type="NCBI Taxonomy" id="1448059"/>
    <lineage>
        <taxon>Bacteria</taxon>
        <taxon>Bacillati</taxon>
        <taxon>Actinomycetota</taxon>
        <taxon>Actinomycetes</taxon>
        <taxon>Pseudonocardiales</taxon>
        <taxon>Pseudonocardiaceae</taxon>
        <taxon>Amycolatopsis</taxon>
    </lineage>
</organism>
<sequence length="143" mass="15251">MLYDYFVAVDDAMAARTFTEPDTARCEGYPELAVKGADPFFDLLPVEAVLTGRTIDEVEADPAHCPVVEEVGDGEAVVLSLAESFRDGLATADDDALRVAAVAFVERNERGAAEDLVAFLKELGALAQGAKADGHRLYCTVVV</sequence>